<feature type="transmembrane region" description="Helical" evidence="5">
    <location>
        <begin position="421"/>
        <end position="440"/>
    </location>
</feature>
<feature type="transmembrane region" description="Helical" evidence="5">
    <location>
        <begin position="41"/>
        <end position="60"/>
    </location>
</feature>
<feature type="region of interest" description="Disordered" evidence="4">
    <location>
        <begin position="1"/>
        <end position="29"/>
    </location>
</feature>
<dbReference type="InterPro" id="IPR011701">
    <property type="entry name" value="MFS"/>
</dbReference>
<reference evidence="6 7" key="1">
    <citation type="submission" date="2020-08" db="EMBL/GenBank/DDBJ databases">
        <title>Genomic Encyclopedia of Type Strains, Phase IV (KMG-V): Genome sequencing to study the core and pangenomes of soil and plant-associated prokaryotes.</title>
        <authorList>
            <person name="Whitman W."/>
        </authorList>
    </citation>
    <scope>NUCLEOTIDE SEQUENCE [LARGE SCALE GENOMIC DNA]</scope>
    <source>
        <strain evidence="6 7">JPY162</strain>
    </source>
</reference>
<dbReference type="PANTHER" id="PTHR23528">
    <property type="match status" value="1"/>
</dbReference>
<proteinExistence type="predicted"/>
<dbReference type="GO" id="GO:0022857">
    <property type="term" value="F:transmembrane transporter activity"/>
    <property type="evidence" value="ECO:0007669"/>
    <property type="project" value="InterPro"/>
</dbReference>
<feature type="transmembrane region" description="Helical" evidence="5">
    <location>
        <begin position="113"/>
        <end position="132"/>
    </location>
</feature>
<dbReference type="InterPro" id="IPR036259">
    <property type="entry name" value="MFS_trans_sf"/>
</dbReference>
<keyword evidence="2 5" id="KW-1133">Transmembrane helix</keyword>
<feature type="transmembrane region" description="Helical" evidence="5">
    <location>
        <begin position="203"/>
        <end position="222"/>
    </location>
</feature>
<evidence type="ECO:0000313" key="6">
    <source>
        <dbReference type="EMBL" id="MBB5403825.1"/>
    </source>
</evidence>
<evidence type="ECO:0000256" key="5">
    <source>
        <dbReference type="SAM" id="Phobius"/>
    </source>
</evidence>
<evidence type="ECO:0000256" key="3">
    <source>
        <dbReference type="ARBA" id="ARBA00023136"/>
    </source>
</evidence>
<evidence type="ECO:0000313" key="7">
    <source>
        <dbReference type="Proteomes" id="UP000592820"/>
    </source>
</evidence>
<dbReference type="Gene3D" id="1.20.1250.20">
    <property type="entry name" value="MFS general substrate transporter like domains"/>
    <property type="match status" value="2"/>
</dbReference>
<keyword evidence="3 5" id="KW-0472">Membrane</keyword>
<feature type="transmembrane region" description="Helical" evidence="5">
    <location>
        <begin position="138"/>
        <end position="156"/>
    </location>
</feature>
<evidence type="ECO:0000256" key="2">
    <source>
        <dbReference type="ARBA" id="ARBA00022989"/>
    </source>
</evidence>
<feature type="transmembrane region" description="Helical" evidence="5">
    <location>
        <begin position="293"/>
        <end position="312"/>
    </location>
</feature>
<dbReference type="PANTHER" id="PTHR23528:SF1">
    <property type="entry name" value="MAJOR FACILITATOR SUPERFAMILY (MFS) PROFILE DOMAIN-CONTAINING PROTEIN"/>
    <property type="match status" value="1"/>
</dbReference>
<dbReference type="Proteomes" id="UP000592820">
    <property type="component" value="Unassembled WGS sequence"/>
</dbReference>
<evidence type="ECO:0000256" key="4">
    <source>
        <dbReference type="SAM" id="MobiDB-lite"/>
    </source>
</evidence>
<feature type="transmembrane region" description="Helical" evidence="5">
    <location>
        <begin position="324"/>
        <end position="342"/>
    </location>
</feature>
<dbReference type="AlphaFoldDB" id="A0A7W8LBZ1"/>
<dbReference type="SUPFAM" id="SSF103473">
    <property type="entry name" value="MFS general substrate transporter"/>
    <property type="match status" value="1"/>
</dbReference>
<name>A0A7W8LBZ1_9BURK</name>
<feature type="transmembrane region" description="Helical" evidence="5">
    <location>
        <begin position="177"/>
        <end position="197"/>
    </location>
</feature>
<feature type="transmembrane region" description="Helical" evidence="5">
    <location>
        <begin position="348"/>
        <end position="368"/>
    </location>
</feature>
<organism evidence="6 7">
    <name type="scientific">Paraburkholderia youngii</name>
    <dbReference type="NCBI Taxonomy" id="2782701"/>
    <lineage>
        <taxon>Bacteria</taxon>
        <taxon>Pseudomonadati</taxon>
        <taxon>Pseudomonadota</taxon>
        <taxon>Betaproteobacteria</taxon>
        <taxon>Burkholderiales</taxon>
        <taxon>Burkholderiaceae</taxon>
        <taxon>Paraburkholderia</taxon>
    </lineage>
</organism>
<keyword evidence="1 5" id="KW-0812">Transmembrane</keyword>
<feature type="transmembrane region" description="Helical" evidence="5">
    <location>
        <begin position="80"/>
        <end position="101"/>
    </location>
</feature>
<sequence length="460" mass="49960">MTGQQNARRAWTSDMPLSSPARNVSTRPPAPRLTTLSHIQIASLWFALFTQWMTVVPVLVPSQVAEMLGRDAALKEGVAGSVIASGAFVAMIVAPLAGALSDRSIAKHGRRRSFLVTGVFGTAVALVWLASFNRGASVWLYALAFLHLQFWWNWAAGPYAGLVPDVVPKRETNRASAWLNVMSVLGTISGNVVLVVLYSPGRLYPTVATFIAIMLLCLWLTIRGSREPTPVRSHERFELLAFMRSFYLDPRLHRNFYWVLVTRLFGNMGIWSIFTFMLYYLQDVIGIRHPTGVMNGLLGVGVVLAIPASLLGARLADRHGAVPVVRLTSWIMAGAAIGFVMLALRPNLLLVIAVGLVFCAAYGTYQAVDWALALQVLPDDASSGKDMGIWQVSMVLPQILGPAATGWMLSWVKALAGAGTAYVVAFVVAAGWFVLAAWFVSHIRIASQQHVSTGLAGRSS</sequence>
<dbReference type="EMBL" id="JACHDE010000015">
    <property type="protein sequence ID" value="MBB5403825.1"/>
    <property type="molecule type" value="Genomic_DNA"/>
</dbReference>
<dbReference type="Pfam" id="PF07690">
    <property type="entry name" value="MFS_1"/>
    <property type="match status" value="1"/>
</dbReference>
<evidence type="ECO:0000256" key="1">
    <source>
        <dbReference type="ARBA" id="ARBA00022692"/>
    </source>
</evidence>
<accession>A0A7W8LBZ1</accession>
<comment type="caution">
    <text evidence="6">The sequence shown here is derived from an EMBL/GenBank/DDBJ whole genome shotgun (WGS) entry which is preliminary data.</text>
</comment>
<protein>
    <submittedName>
        <fullName evidence="6">Na+/melibiose symporter-like transporter</fullName>
    </submittedName>
</protein>
<feature type="transmembrane region" description="Helical" evidence="5">
    <location>
        <begin position="389"/>
        <end position="409"/>
    </location>
</feature>
<feature type="transmembrane region" description="Helical" evidence="5">
    <location>
        <begin position="256"/>
        <end position="281"/>
    </location>
</feature>
<gene>
    <name evidence="6" type="ORF">HDG41_005915</name>
</gene>